<protein>
    <recommendedName>
        <fullName evidence="4">Choice-of-anchor B family protein</fullName>
    </recommendedName>
</protein>
<gene>
    <name evidence="3" type="ORF">METZ01_LOCUS36361</name>
</gene>
<evidence type="ECO:0000256" key="1">
    <source>
        <dbReference type="ARBA" id="ARBA00022729"/>
    </source>
</evidence>
<dbReference type="InterPro" id="IPR028994">
    <property type="entry name" value="Integrin_alpha_N"/>
</dbReference>
<dbReference type="InterPro" id="IPR027589">
    <property type="entry name" value="Choice_anch_B"/>
</dbReference>
<evidence type="ECO:0008006" key="4">
    <source>
        <dbReference type="Google" id="ProtNLM"/>
    </source>
</evidence>
<organism evidence="3">
    <name type="scientific">marine metagenome</name>
    <dbReference type="NCBI Taxonomy" id="408172"/>
    <lineage>
        <taxon>unclassified sequences</taxon>
        <taxon>metagenomes</taxon>
        <taxon>ecological metagenomes</taxon>
    </lineage>
</organism>
<dbReference type="PANTHER" id="PTHR38787:SF3">
    <property type="entry name" value="REGULATORY P DOMAIN-CONTAINING PROTEIN"/>
    <property type="match status" value="1"/>
</dbReference>
<dbReference type="Gene3D" id="2.130.10.130">
    <property type="entry name" value="Integrin alpha, N-terminal"/>
    <property type="match status" value="2"/>
</dbReference>
<accession>A0A381R0W1</accession>
<evidence type="ECO:0000313" key="3">
    <source>
        <dbReference type="EMBL" id="SUZ83507.1"/>
    </source>
</evidence>
<evidence type="ECO:0000256" key="2">
    <source>
        <dbReference type="SAM" id="MobiDB-lite"/>
    </source>
</evidence>
<dbReference type="InterPro" id="IPR013517">
    <property type="entry name" value="FG-GAP"/>
</dbReference>
<dbReference type="NCBIfam" id="TIGR04312">
    <property type="entry name" value="choice_anch_B"/>
    <property type="match status" value="2"/>
</dbReference>
<dbReference type="PANTHER" id="PTHR38787">
    <property type="entry name" value="REGULATORY P DOMAIN-CONTAINING PROTEIN"/>
    <property type="match status" value="1"/>
</dbReference>
<dbReference type="Pfam" id="PF08309">
    <property type="entry name" value="LVIVD"/>
    <property type="match status" value="2"/>
</dbReference>
<dbReference type="InterPro" id="IPR013211">
    <property type="entry name" value="LVIVD"/>
</dbReference>
<reference evidence="3" key="1">
    <citation type="submission" date="2018-05" db="EMBL/GenBank/DDBJ databases">
        <authorList>
            <person name="Lanie J.A."/>
            <person name="Ng W.-L."/>
            <person name="Kazmierczak K.M."/>
            <person name="Andrzejewski T.M."/>
            <person name="Davidsen T.M."/>
            <person name="Wayne K.J."/>
            <person name="Tettelin H."/>
            <person name="Glass J.I."/>
            <person name="Rusch D."/>
            <person name="Podicherti R."/>
            <person name="Tsui H.-C.T."/>
            <person name="Winkler M.E."/>
        </authorList>
    </citation>
    <scope>NUCLEOTIDE SEQUENCE</scope>
</reference>
<name>A0A381R0W1_9ZZZZ</name>
<keyword evidence="1" id="KW-0732">Signal</keyword>
<dbReference type="EMBL" id="UINC01001553">
    <property type="protein sequence ID" value="SUZ83507.1"/>
    <property type="molecule type" value="Genomic_DNA"/>
</dbReference>
<dbReference type="Pfam" id="PF14312">
    <property type="entry name" value="FG-GAP_2"/>
    <property type="match status" value="1"/>
</dbReference>
<proteinExistence type="predicted"/>
<sequence>MQRNFFRNSERALPKLLVMLWVLVSPLQAQEFGAAVAIGDDEILIGEPLNQRRGSTIYRYRQTADGWEQVGTLRAPPPARGGDYFGRFIETDGRSLLVGATLYENSTGTVWTYRREGADWEFDSVLRPDSLNVEEAFGRFGQLYDDKFFVSSLGFGGYGAIWVFERDASGAWVERATLQPEAPSAGEFFGWGLEYNGERLIVGSFAGEEGTGAAYVFSQDDEGTWFQEARLALTEGESQPGDVGSPGRPDAGTIGVGWFEGMALLGLPGREGTAGVAYAFTQEAQTGNWVYGTTLAAPDSRPGSFFGHLFHAQDGELWVSAPGAGGAGSIYRFSYDADSGQFRSTGTIANSIDVEVEDGFGATIATAGGLAVIGQPGDDDGIGSVMVMRGQAGDWVSESKLLIPGRPGLPAITGGEVLCGEGGAADGFGCSRVDILSFLPTDAIGGGRGTRTNDLWGWTDPQTGREYALVARTNGIAFVDIYDPTNPVYLGSLRKTQGSQATTWRDVKVFDNHAFVVADAAGAHGMQVFDLTRLRDVGEVPEAFLPDALYGGIWSAHNIAINEGTGIAYALGASYGGETCGGGLHMIDVNEPTEPTFAGCFRDNLTGRSGTGYVHDAQCVIYEGPDVEHAGKEICFGSNETALSIADVTDKDNPVSIAIASYPNVAYAHQGWLTEDQRYFFMSDELDESAAGGGRGGGRGGGGGAAGGGDGPPAMAGTRTLIWDVADLDDPILAKEHFGEVLATDHNLYIRGNLMYQSNYMSGLRILDISDPLNPIEVGFLDTVPRSDSSAMSGAWSNYPFFESGTIAVSSTGEGVFFLRYRPREIL</sequence>
<dbReference type="GO" id="GO:0005576">
    <property type="term" value="C:extracellular region"/>
    <property type="evidence" value="ECO:0007669"/>
    <property type="project" value="TreeGrafter"/>
</dbReference>
<feature type="region of interest" description="Disordered" evidence="2">
    <location>
        <begin position="691"/>
        <end position="711"/>
    </location>
</feature>
<dbReference type="AlphaFoldDB" id="A0A381R0W1"/>